<dbReference type="SUPFAM" id="SSF52200">
    <property type="entry name" value="Toll/Interleukin receptor TIR domain"/>
    <property type="match status" value="1"/>
</dbReference>
<sequence length="175" mass="20189">MGTELPSSSFASSSNTQWEYDVFLSFRGEDTRKSFTDHLYAALDREGISTFRDDEELDRGQAISSNLLKAIQVSRIALVVISRNYACSIWCLDELTTIVECMEDRGQRVFPIFYDVDPSEVRKQTIWFGQAFVVHEQRLKDDLEKDKVQKWRAALTQVANLSGFHLQDRYVAFTN</sequence>
<reference evidence="6 7" key="1">
    <citation type="journal article" date="2018" name="Nat. Genet.">
        <title>The Rosa genome provides new insights in the design of modern roses.</title>
        <authorList>
            <person name="Bendahmane M."/>
        </authorList>
    </citation>
    <scope>NUCLEOTIDE SEQUENCE [LARGE SCALE GENOMIC DNA]</scope>
    <source>
        <strain evidence="7">cv. Old Blush</strain>
    </source>
</reference>
<proteinExistence type="predicted"/>
<dbReference type="InterPro" id="IPR035897">
    <property type="entry name" value="Toll_tir_struct_dom_sf"/>
</dbReference>
<dbReference type="SMART" id="SM00255">
    <property type="entry name" value="TIR"/>
    <property type="match status" value="1"/>
</dbReference>
<evidence type="ECO:0000313" key="6">
    <source>
        <dbReference type="EMBL" id="PRQ33684.1"/>
    </source>
</evidence>
<dbReference type="EMBL" id="PDCK01000043">
    <property type="protein sequence ID" value="PRQ33684.1"/>
    <property type="molecule type" value="Genomic_DNA"/>
</dbReference>
<dbReference type="Proteomes" id="UP000238479">
    <property type="component" value="Chromosome 5"/>
</dbReference>
<comment type="caution">
    <text evidence="6">The sequence shown here is derived from an EMBL/GenBank/DDBJ whole genome shotgun (WGS) entry which is preliminary data.</text>
</comment>
<dbReference type="PANTHER" id="PTHR32009:SF39">
    <property type="entry name" value="TIR DOMAIN-CONTAINING PROTEIN"/>
    <property type="match status" value="1"/>
</dbReference>
<dbReference type="InterPro" id="IPR000157">
    <property type="entry name" value="TIR_dom"/>
</dbReference>
<comment type="catalytic activity">
    <reaction evidence="4">
        <text>NAD(+) + H2O = ADP-D-ribose + nicotinamide + H(+)</text>
        <dbReference type="Rhea" id="RHEA:16301"/>
        <dbReference type="ChEBI" id="CHEBI:15377"/>
        <dbReference type="ChEBI" id="CHEBI:15378"/>
        <dbReference type="ChEBI" id="CHEBI:17154"/>
        <dbReference type="ChEBI" id="CHEBI:57540"/>
        <dbReference type="ChEBI" id="CHEBI:57967"/>
        <dbReference type="EC" id="3.2.2.6"/>
    </reaction>
    <physiologicalReaction direction="left-to-right" evidence="4">
        <dbReference type="Rhea" id="RHEA:16302"/>
    </physiologicalReaction>
</comment>
<evidence type="ECO:0000313" key="7">
    <source>
        <dbReference type="Proteomes" id="UP000238479"/>
    </source>
</evidence>
<dbReference type="STRING" id="74649.A0A2P6QHN4"/>
<dbReference type="FunFam" id="3.40.50.10140:FF:000007">
    <property type="entry name" value="Disease resistance protein (TIR-NBS-LRR class)"/>
    <property type="match status" value="1"/>
</dbReference>
<evidence type="ECO:0000256" key="4">
    <source>
        <dbReference type="ARBA" id="ARBA00047304"/>
    </source>
</evidence>
<dbReference type="Pfam" id="PF01582">
    <property type="entry name" value="TIR"/>
    <property type="match status" value="1"/>
</dbReference>
<evidence type="ECO:0000256" key="3">
    <source>
        <dbReference type="ARBA" id="ARBA00023027"/>
    </source>
</evidence>
<evidence type="ECO:0000256" key="2">
    <source>
        <dbReference type="ARBA" id="ARBA00022801"/>
    </source>
</evidence>
<dbReference type="Gene3D" id="3.40.50.10140">
    <property type="entry name" value="Toll/interleukin-1 receptor homology (TIR) domain"/>
    <property type="match status" value="1"/>
</dbReference>
<dbReference type="GO" id="GO:0061809">
    <property type="term" value="F:NAD+ nucleosidase activity, cyclic ADP-ribose generating"/>
    <property type="evidence" value="ECO:0007669"/>
    <property type="project" value="UniProtKB-EC"/>
</dbReference>
<dbReference type="OMA" id="PLERECP"/>
<dbReference type="EC" id="3.2.2.6" evidence="1"/>
<name>A0A2P6QHN4_ROSCH</name>
<dbReference type="GO" id="GO:0007165">
    <property type="term" value="P:signal transduction"/>
    <property type="evidence" value="ECO:0007669"/>
    <property type="project" value="InterPro"/>
</dbReference>
<dbReference type="Gramene" id="PRQ33684">
    <property type="protein sequence ID" value="PRQ33684"/>
    <property type="gene ID" value="RchiOBHm_Chr5g0060371"/>
</dbReference>
<keyword evidence="3" id="KW-0520">NAD</keyword>
<protein>
    <recommendedName>
        <fullName evidence="1">ADP-ribosyl cyclase/cyclic ADP-ribose hydrolase</fullName>
        <ecNumber evidence="1">3.2.2.6</ecNumber>
    </recommendedName>
</protein>
<accession>A0A2P6QHN4</accession>
<dbReference type="AlphaFoldDB" id="A0A2P6QHN4"/>
<evidence type="ECO:0000259" key="5">
    <source>
        <dbReference type="PROSITE" id="PS50104"/>
    </source>
</evidence>
<organism evidence="6 7">
    <name type="scientific">Rosa chinensis</name>
    <name type="common">China rose</name>
    <dbReference type="NCBI Taxonomy" id="74649"/>
    <lineage>
        <taxon>Eukaryota</taxon>
        <taxon>Viridiplantae</taxon>
        <taxon>Streptophyta</taxon>
        <taxon>Embryophyta</taxon>
        <taxon>Tracheophyta</taxon>
        <taxon>Spermatophyta</taxon>
        <taxon>Magnoliopsida</taxon>
        <taxon>eudicotyledons</taxon>
        <taxon>Gunneridae</taxon>
        <taxon>Pentapetalae</taxon>
        <taxon>rosids</taxon>
        <taxon>fabids</taxon>
        <taxon>Rosales</taxon>
        <taxon>Rosaceae</taxon>
        <taxon>Rosoideae</taxon>
        <taxon>Rosoideae incertae sedis</taxon>
        <taxon>Rosa</taxon>
    </lineage>
</organism>
<dbReference type="PANTHER" id="PTHR32009">
    <property type="entry name" value="TMV RESISTANCE PROTEIN N-LIKE"/>
    <property type="match status" value="1"/>
</dbReference>
<keyword evidence="2" id="KW-0378">Hydrolase</keyword>
<gene>
    <name evidence="6" type="ORF">RchiOBHm_Chr5g0060371</name>
</gene>
<feature type="domain" description="TIR" evidence="5">
    <location>
        <begin position="18"/>
        <end position="175"/>
    </location>
</feature>
<evidence type="ECO:0000256" key="1">
    <source>
        <dbReference type="ARBA" id="ARBA00011982"/>
    </source>
</evidence>
<keyword evidence="7" id="KW-1185">Reference proteome</keyword>
<dbReference type="PROSITE" id="PS50104">
    <property type="entry name" value="TIR"/>
    <property type="match status" value="1"/>
</dbReference>